<reference evidence="2" key="1">
    <citation type="submission" date="2015-12" db="EMBL/GenBank/DDBJ databases">
        <title>De novo transcriptome assembly of four potential Pierce s Disease insect vectors from Arizona vineyards.</title>
        <authorList>
            <person name="Tassone E.E."/>
        </authorList>
    </citation>
    <scope>NUCLEOTIDE SEQUENCE</scope>
</reference>
<accession>A0A1B6DN30</accession>
<feature type="non-terminal residue" evidence="2">
    <location>
        <position position="1"/>
    </location>
</feature>
<dbReference type="EMBL" id="GEDC01010241">
    <property type="protein sequence ID" value="JAS27057.1"/>
    <property type="molecule type" value="Transcribed_RNA"/>
</dbReference>
<feature type="compositionally biased region" description="Low complexity" evidence="1">
    <location>
        <begin position="237"/>
        <end position="252"/>
    </location>
</feature>
<sequence length="259" mass="29481">PAGKIHYGPKPPPNLVYLGKPNQLHHGHPMIRRPPPPLRPTIRIPLRPYFSKSTPPSPPPFPSWKSQSSFRAPIVKETFHASTLNDYIPHHFTKDDDKGPIHTIPAPNLGPEDKPKQIFDQNYVQPHPNLFQSYSKPNHYQNLVSYEKPDQSVLSAVLNHGTKIQSKPEGYQVTEDPSLHKPYSGQTSYFAPDPDPNVPTLKIPETNDPHSLPSNGQVPLDLLLQQQTEQLQLQVQQHQQHQQLLQQQQQQQYAEGKRK</sequence>
<evidence type="ECO:0000256" key="1">
    <source>
        <dbReference type="SAM" id="MobiDB-lite"/>
    </source>
</evidence>
<gene>
    <name evidence="2" type="ORF">g.45353</name>
</gene>
<feature type="region of interest" description="Disordered" evidence="1">
    <location>
        <begin position="1"/>
        <end position="67"/>
    </location>
</feature>
<proteinExistence type="predicted"/>
<evidence type="ECO:0000313" key="2">
    <source>
        <dbReference type="EMBL" id="JAS27057.1"/>
    </source>
</evidence>
<feature type="region of interest" description="Disordered" evidence="1">
    <location>
        <begin position="237"/>
        <end position="259"/>
    </location>
</feature>
<dbReference type="AlphaFoldDB" id="A0A1B6DN30"/>
<name>A0A1B6DN30_9HEMI</name>
<protein>
    <submittedName>
        <fullName evidence="2">Uncharacterized protein</fullName>
    </submittedName>
</protein>
<feature type="region of interest" description="Disordered" evidence="1">
    <location>
        <begin position="165"/>
        <end position="221"/>
    </location>
</feature>
<feature type="compositionally biased region" description="Low complexity" evidence="1">
    <location>
        <begin position="40"/>
        <end position="54"/>
    </location>
</feature>
<organism evidence="2">
    <name type="scientific">Clastoptera arizonana</name>
    <name type="common">Arizona spittle bug</name>
    <dbReference type="NCBI Taxonomy" id="38151"/>
    <lineage>
        <taxon>Eukaryota</taxon>
        <taxon>Metazoa</taxon>
        <taxon>Ecdysozoa</taxon>
        <taxon>Arthropoda</taxon>
        <taxon>Hexapoda</taxon>
        <taxon>Insecta</taxon>
        <taxon>Pterygota</taxon>
        <taxon>Neoptera</taxon>
        <taxon>Paraneoptera</taxon>
        <taxon>Hemiptera</taxon>
        <taxon>Auchenorrhyncha</taxon>
        <taxon>Cercopoidea</taxon>
        <taxon>Clastopteridae</taxon>
        <taxon>Clastoptera</taxon>
    </lineage>
</organism>
<feature type="non-terminal residue" evidence="2">
    <location>
        <position position="259"/>
    </location>
</feature>